<keyword evidence="1" id="KW-0472">Membrane</keyword>
<feature type="transmembrane region" description="Helical" evidence="1">
    <location>
        <begin position="20"/>
        <end position="46"/>
    </location>
</feature>
<keyword evidence="1" id="KW-0812">Transmembrane</keyword>
<evidence type="ECO:0000256" key="1">
    <source>
        <dbReference type="SAM" id="Phobius"/>
    </source>
</evidence>
<feature type="transmembrane region" description="Helical" evidence="1">
    <location>
        <begin position="171"/>
        <end position="193"/>
    </location>
</feature>
<sequence length="202" mass="23413">MTIEKIAKLNGYMIGIFKIIYLNILWLVFSILGLGIFGIGPAFYALNKYLDQWLRLKREIPITKNFCHYFFERFWQSVAISAIYAGLFLIVIVNLFYLKNSYLRIVNLIFLFFVLIACTHVYKVMVSTNFNKVYEVIRGAFLLGFGYLFQTVIAWLVVIGVYLLISKFVPVLLAIFGMGFVVFILSLDGNLIIKNLYHKQLV</sequence>
<gene>
    <name evidence="2" type="ORF">ACFQ4L_10745</name>
</gene>
<keyword evidence="1" id="KW-1133">Transmembrane helix</keyword>
<dbReference type="EMBL" id="JBHTOF010000104">
    <property type="protein sequence ID" value="MFD1466540.1"/>
    <property type="molecule type" value="Genomic_DNA"/>
</dbReference>
<evidence type="ECO:0000313" key="3">
    <source>
        <dbReference type="Proteomes" id="UP001597244"/>
    </source>
</evidence>
<dbReference type="Pfam" id="PF04854">
    <property type="entry name" value="DUF624"/>
    <property type="match status" value="1"/>
</dbReference>
<protein>
    <submittedName>
        <fullName evidence="2">YesL family protein</fullName>
    </submittedName>
</protein>
<accession>A0ABW4DUA3</accession>
<name>A0ABW4DUA3_9LACO</name>
<dbReference type="RefSeq" id="WP_125576991.1">
    <property type="nucleotide sequence ID" value="NZ_JBHTOF010000104.1"/>
</dbReference>
<keyword evidence="3" id="KW-1185">Reference proteome</keyword>
<dbReference type="Proteomes" id="UP001597244">
    <property type="component" value="Unassembled WGS sequence"/>
</dbReference>
<proteinExistence type="predicted"/>
<feature type="transmembrane region" description="Helical" evidence="1">
    <location>
        <begin position="74"/>
        <end position="98"/>
    </location>
</feature>
<feature type="transmembrane region" description="Helical" evidence="1">
    <location>
        <begin position="142"/>
        <end position="164"/>
    </location>
</feature>
<organism evidence="2 3">
    <name type="scientific">Lapidilactobacillus mulanensis</name>
    <dbReference type="NCBI Taxonomy" id="2485999"/>
    <lineage>
        <taxon>Bacteria</taxon>
        <taxon>Bacillati</taxon>
        <taxon>Bacillota</taxon>
        <taxon>Bacilli</taxon>
        <taxon>Lactobacillales</taxon>
        <taxon>Lactobacillaceae</taxon>
        <taxon>Lapidilactobacillus</taxon>
    </lineage>
</organism>
<evidence type="ECO:0000313" key="2">
    <source>
        <dbReference type="EMBL" id="MFD1466540.1"/>
    </source>
</evidence>
<reference evidence="3" key="1">
    <citation type="journal article" date="2019" name="Int. J. Syst. Evol. Microbiol.">
        <title>The Global Catalogue of Microorganisms (GCM) 10K type strain sequencing project: providing services to taxonomists for standard genome sequencing and annotation.</title>
        <authorList>
            <consortium name="The Broad Institute Genomics Platform"/>
            <consortium name="The Broad Institute Genome Sequencing Center for Infectious Disease"/>
            <person name="Wu L."/>
            <person name="Ma J."/>
        </authorList>
    </citation>
    <scope>NUCLEOTIDE SEQUENCE [LARGE SCALE GENOMIC DNA]</scope>
    <source>
        <strain evidence="3">CCM 8951</strain>
    </source>
</reference>
<feature type="transmembrane region" description="Helical" evidence="1">
    <location>
        <begin position="105"/>
        <end position="122"/>
    </location>
</feature>
<dbReference type="InterPro" id="IPR006938">
    <property type="entry name" value="DUF624"/>
</dbReference>
<comment type="caution">
    <text evidence="2">The sequence shown here is derived from an EMBL/GenBank/DDBJ whole genome shotgun (WGS) entry which is preliminary data.</text>
</comment>